<feature type="chain" id="PRO_5015986915" evidence="7">
    <location>
        <begin position="19"/>
        <end position="241"/>
    </location>
</feature>
<dbReference type="EMBL" id="QKZL01000022">
    <property type="protein sequence ID" value="PZX12801.1"/>
    <property type="molecule type" value="Genomic_DNA"/>
</dbReference>
<dbReference type="GO" id="GO:0009055">
    <property type="term" value="F:electron transfer activity"/>
    <property type="evidence" value="ECO:0007669"/>
    <property type="project" value="InterPro"/>
</dbReference>
<dbReference type="GO" id="GO:0020037">
    <property type="term" value="F:heme binding"/>
    <property type="evidence" value="ECO:0007669"/>
    <property type="project" value="InterPro"/>
</dbReference>
<reference evidence="9 10" key="1">
    <citation type="submission" date="2018-06" db="EMBL/GenBank/DDBJ databases">
        <title>Genomic Encyclopedia of Archaeal and Bacterial Type Strains, Phase II (KMG-II): from individual species to whole genera.</title>
        <authorList>
            <person name="Goeker M."/>
        </authorList>
    </citation>
    <scope>NUCLEOTIDE SEQUENCE [LARGE SCALE GENOMIC DNA]</scope>
    <source>
        <strain evidence="9 10">DSM 22009</strain>
    </source>
</reference>
<feature type="binding site" description="covalent" evidence="4">
    <location>
        <position position="155"/>
    </location>
    <ligand>
        <name>heme c</name>
        <dbReference type="ChEBI" id="CHEBI:61717"/>
        <label>2</label>
    </ligand>
</feature>
<dbReference type="AlphaFoldDB" id="A0A2W7MYQ9"/>
<dbReference type="PANTHER" id="PTHR33751:SF11">
    <property type="entry name" value="BLL4483 PROTEIN"/>
    <property type="match status" value="1"/>
</dbReference>
<comment type="PTM">
    <text evidence="4">Binds 2 heme c groups covalently per subunit.</text>
</comment>
<evidence type="ECO:0000256" key="3">
    <source>
        <dbReference type="ARBA" id="ARBA00023004"/>
    </source>
</evidence>
<evidence type="ECO:0000256" key="1">
    <source>
        <dbReference type="ARBA" id="ARBA00022617"/>
    </source>
</evidence>
<accession>A0A2W7MYQ9</accession>
<protein>
    <submittedName>
        <fullName evidence="9">Cytochrome c553</fullName>
    </submittedName>
</protein>
<feature type="binding site" description="axial binding residue" evidence="5">
    <location>
        <position position="159"/>
    </location>
    <ligand>
        <name>heme c</name>
        <dbReference type="ChEBI" id="CHEBI:61717"/>
        <label>2</label>
    </ligand>
    <ligandPart>
        <name>Fe</name>
        <dbReference type="ChEBI" id="CHEBI:18248"/>
    </ligandPart>
</feature>
<organism evidence="9 10">
    <name type="scientific">Palleronia aestuarii</name>
    <dbReference type="NCBI Taxonomy" id="568105"/>
    <lineage>
        <taxon>Bacteria</taxon>
        <taxon>Pseudomonadati</taxon>
        <taxon>Pseudomonadota</taxon>
        <taxon>Alphaproteobacteria</taxon>
        <taxon>Rhodobacterales</taxon>
        <taxon>Roseobacteraceae</taxon>
        <taxon>Palleronia</taxon>
    </lineage>
</organism>
<dbReference type="PROSITE" id="PS51007">
    <property type="entry name" value="CYTC"/>
    <property type="match status" value="2"/>
</dbReference>
<feature type="binding site" description="axial binding residue" evidence="5">
    <location>
        <position position="100"/>
    </location>
    <ligand>
        <name>heme c</name>
        <dbReference type="ChEBI" id="CHEBI:61717"/>
        <label>1</label>
    </ligand>
    <ligandPart>
        <name>Fe</name>
        <dbReference type="ChEBI" id="CHEBI:18248"/>
    </ligandPart>
</feature>
<evidence type="ECO:0000256" key="2">
    <source>
        <dbReference type="ARBA" id="ARBA00022723"/>
    </source>
</evidence>
<dbReference type="GO" id="GO:0005506">
    <property type="term" value="F:iron ion binding"/>
    <property type="evidence" value="ECO:0007669"/>
    <property type="project" value="InterPro"/>
</dbReference>
<sequence>MILRAAICVAFVPLASLAQDEPPDWSAAETYADAAAEADPLIAIPLVEGEGTDGAWACASCHGENGQGAGPIPALAGLPAGYIVKQLHDYAAGARLNDNMQYVANRLDATQMAALGAYYAAQIRQPTAGATLGGDLARGRTLALEGDWTVDVPSCFSCHGPSGWGVEQAFPPIAGQHAAYIDRQLSAWKSGDRANSPLGLMHSVAKGLSASDIKSVSDYLAELPPPQPRDRVSLTREPQDE</sequence>
<feature type="binding site" description="covalent" evidence="4">
    <location>
        <position position="158"/>
    </location>
    <ligand>
        <name>heme c</name>
        <dbReference type="ChEBI" id="CHEBI:61717"/>
        <label>2</label>
    </ligand>
</feature>
<dbReference type="Proteomes" id="UP000248916">
    <property type="component" value="Unassembled WGS sequence"/>
</dbReference>
<name>A0A2W7MYQ9_9RHOB</name>
<comment type="caution">
    <text evidence="9">The sequence shown here is derived from an EMBL/GenBank/DDBJ whole genome shotgun (WGS) entry which is preliminary data.</text>
</comment>
<dbReference type="InterPro" id="IPR024167">
    <property type="entry name" value="Cytochrome_c4-like"/>
</dbReference>
<feature type="binding site" description="axial binding residue" evidence="5">
    <location>
        <position position="62"/>
    </location>
    <ligand>
        <name>heme c</name>
        <dbReference type="ChEBI" id="CHEBI:61717"/>
        <label>1</label>
    </ligand>
    <ligandPart>
        <name>Fe</name>
        <dbReference type="ChEBI" id="CHEBI:18248"/>
    </ligandPart>
</feature>
<feature type="domain" description="Cytochrome c" evidence="8">
    <location>
        <begin position="32"/>
        <end position="123"/>
    </location>
</feature>
<feature type="binding site" description="axial binding residue" evidence="5">
    <location>
        <position position="201"/>
    </location>
    <ligand>
        <name>heme c</name>
        <dbReference type="ChEBI" id="CHEBI:61717"/>
        <label>2</label>
    </ligand>
    <ligandPart>
        <name>Fe</name>
        <dbReference type="ChEBI" id="CHEBI:18248"/>
    </ligandPart>
</feature>
<gene>
    <name evidence="9" type="ORF">LX81_03508</name>
</gene>
<dbReference type="InterPro" id="IPR036909">
    <property type="entry name" value="Cyt_c-like_dom_sf"/>
</dbReference>
<keyword evidence="3 5" id="KW-0408">Iron</keyword>
<feature type="domain" description="Cytochrome c" evidence="8">
    <location>
        <begin position="134"/>
        <end position="224"/>
    </location>
</feature>
<dbReference type="InterPro" id="IPR050597">
    <property type="entry name" value="Cytochrome_c_Oxidase_Subunit"/>
</dbReference>
<dbReference type="InterPro" id="IPR009056">
    <property type="entry name" value="Cyt_c-like_dom"/>
</dbReference>
<dbReference type="SUPFAM" id="SSF46626">
    <property type="entry name" value="Cytochrome c"/>
    <property type="match status" value="2"/>
</dbReference>
<feature type="region of interest" description="Disordered" evidence="6">
    <location>
        <begin position="220"/>
        <end position="241"/>
    </location>
</feature>
<feature type="signal peptide" evidence="7">
    <location>
        <begin position="1"/>
        <end position="18"/>
    </location>
</feature>
<dbReference type="PIRSF" id="PIRSF000005">
    <property type="entry name" value="Cytochrome_c4"/>
    <property type="match status" value="1"/>
</dbReference>
<keyword evidence="10" id="KW-1185">Reference proteome</keyword>
<evidence type="ECO:0000256" key="4">
    <source>
        <dbReference type="PIRSR" id="PIRSR000005-1"/>
    </source>
</evidence>
<evidence type="ECO:0000313" key="10">
    <source>
        <dbReference type="Proteomes" id="UP000248916"/>
    </source>
</evidence>
<evidence type="ECO:0000256" key="7">
    <source>
        <dbReference type="SAM" id="SignalP"/>
    </source>
</evidence>
<feature type="binding site" description="covalent" evidence="4">
    <location>
        <position position="61"/>
    </location>
    <ligand>
        <name>heme c</name>
        <dbReference type="ChEBI" id="CHEBI:61717"/>
        <label>1</label>
    </ligand>
</feature>
<dbReference type="PANTHER" id="PTHR33751">
    <property type="entry name" value="CBB3-TYPE CYTOCHROME C OXIDASE SUBUNIT FIXP"/>
    <property type="match status" value="1"/>
</dbReference>
<dbReference type="Pfam" id="PF00034">
    <property type="entry name" value="Cytochrom_C"/>
    <property type="match status" value="2"/>
</dbReference>
<dbReference type="RefSeq" id="WP_170134015.1">
    <property type="nucleotide sequence ID" value="NZ_QKZL01000022.1"/>
</dbReference>
<evidence type="ECO:0000256" key="5">
    <source>
        <dbReference type="PIRSR" id="PIRSR000005-2"/>
    </source>
</evidence>
<feature type="binding site" description="covalent" evidence="4">
    <location>
        <position position="58"/>
    </location>
    <ligand>
        <name>heme c</name>
        <dbReference type="ChEBI" id="CHEBI:61717"/>
        <label>1</label>
    </ligand>
</feature>
<dbReference type="Gene3D" id="1.10.760.10">
    <property type="entry name" value="Cytochrome c-like domain"/>
    <property type="match status" value="2"/>
</dbReference>
<keyword evidence="1 4" id="KW-0349">Heme</keyword>
<evidence type="ECO:0000259" key="8">
    <source>
        <dbReference type="PROSITE" id="PS51007"/>
    </source>
</evidence>
<feature type="compositionally biased region" description="Basic and acidic residues" evidence="6">
    <location>
        <begin position="228"/>
        <end position="241"/>
    </location>
</feature>
<evidence type="ECO:0000313" key="9">
    <source>
        <dbReference type="EMBL" id="PZX12801.1"/>
    </source>
</evidence>
<dbReference type="GO" id="GO:0042597">
    <property type="term" value="C:periplasmic space"/>
    <property type="evidence" value="ECO:0007669"/>
    <property type="project" value="InterPro"/>
</dbReference>
<keyword evidence="7" id="KW-0732">Signal</keyword>
<keyword evidence="2 5" id="KW-0479">Metal-binding</keyword>
<evidence type="ECO:0000256" key="6">
    <source>
        <dbReference type="SAM" id="MobiDB-lite"/>
    </source>
</evidence>
<proteinExistence type="predicted"/>